<dbReference type="RefSeq" id="WP_166232294.1">
    <property type="nucleotide sequence ID" value="NZ_CP049865.1"/>
</dbReference>
<gene>
    <name evidence="1" type="ORF">G7070_04525</name>
</gene>
<keyword evidence="2" id="KW-1185">Reference proteome</keyword>
<organism evidence="1 2">
    <name type="scientific">Propioniciclava coleopterorum</name>
    <dbReference type="NCBI Taxonomy" id="2714937"/>
    <lineage>
        <taxon>Bacteria</taxon>
        <taxon>Bacillati</taxon>
        <taxon>Actinomycetota</taxon>
        <taxon>Actinomycetes</taxon>
        <taxon>Propionibacteriales</taxon>
        <taxon>Propionibacteriaceae</taxon>
        <taxon>Propioniciclava</taxon>
    </lineage>
</organism>
<reference evidence="1 2" key="1">
    <citation type="submission" date="2020-03" db="EMBL/GenBank/DDBJ databases">
        <title>Propioniciclava sp. nov., isolated from Hydrophilus acuminatus.</title>
        <authorList>
            <person name="Hyun D.-W."/>
            <person name="Bae J.-W."/>
        </authorList>
    </citation>
    <scope>NUCLEOTIDE SEQUENCE [LARGE SCALE GENOMIC DNA]</scope>
    <source>
        <strain evidence="1 2">HDW11</strain>
    </source>
</reference>
<sequence length="121" mass="12674">MTGRPWHRALGRALTGCDLDLGVQERFEVDAAVAALAAAGWDAGRIGAHAHAVAGAEPWPHPVPADARGGIGPAEFHAALIRTREALGLAVLTVLPPSTRTRLDADERRLLADAPPHFGRG</sequence>
<dbReference type="KEGG" id="prv:G7070_04525"/>
<dbReference type="Proteomes" id="UP000501058">
    <property type="component" value="Chromosome"/>
</dbReference>
<evidence type="ECO:0000313" key="1">
    <source>
        <dbReference type="EMBL" id="QIK71668.1"/>
    </source>
</evidence>
<dbReference type="EMBL" id="CP049865">
    <property type="protein sequence ID" value="QIK71668.1"/>
    <property type="molecule type" value="Genomic_DNA"/>
</dbReference>
<accession>A0A6G7Y4V4</accession>
<proteinExistence type="predicted"/>
<evidence type="ECO:0000313" key="2">
    <source>
        <dbReference type="Proteomes" id="UP000501058"/>
    </source>
</evidence>
<dbReference type="AlphaFoldDB" id="A0A6G7Y4V4"/>
<protein>
    <submittedName>
        <fullName evidence="1">Uncharacterized protein</fullName>
    </submittedName>
</protein>
<name>A0A6G7Y4V4_9ACTN</name>